<keyword evidence="4" id="KW-1185">Reference proteome</keyword>
<feature type="domain" description="HAT C-terminal dimerisation" evidence="2">
    <location>
        <begin position="532"/>
        <end position="575"/>
    </location>
</feature>
<dbReference type="SMART" id="SM00614">
    <property type="entry name" value="ZnF_BED"/>
    <property type="match status" value="1"/>
</dbReference>
<dbReference type="PANTHER" id="PTHR46481">
    <property type="entry name" value="ZINC FINGER BED DOMAIN-CONTAINING PROTEIN 4"/>
    <property type="match status" value="1"/>
</dbReference>
<name>A0A9R1X4L3_LACSA</name>
<protein>
    <recommendedName>
        <fullName evidence="2">HAT C-terminal dimerisation domain-containing protein</fullName>
    </recommendedName>
</protein>
<evidence type="ECO:0000313" key="3">
    <source>
        <dbReference type="EMBL" id="KAJ0198354.1"/>
    </source>
</evidence>
<evidence type="ECO:0000256" key="1">
    <source>
        <dbReference type="SAM" id="MobiDB-lite"/>
    </source>
</evidence>
<dbReference type="SUPFAM" id="SSF140996">
    <property type="entry name" value="Hermes dimerisation domain"/>
    <property type="match status" value="1"/>
</dbReference>
<dbReference type="EMBL" id="NBSK02000007">
    <property type="protein sequence ID" value="KAJ0198354.1"/>
    <property type="molecule type" value="Genomic_DNA"/>
</dbReference>
<proteinExistence type="predicted"/>
<evidence type="ECO:0000313" key="4">
    <source>
        <dbReference type="Proteomes" id="UP000235145"/>
    </source>
</evidence>
<comment type="caution">
    <text evidence="3">The sequence shown here is derived from an EMBL/GenBank/DDBJ whole genome shotgun (WGS) entry which is preliminary data.</text>
</comment>
<feature type="compositionally biased region" description="Polar residues" evidence="1">
    <location>
        <begin position="8"/>
        <end position="26"/>
    </location>
</feature>
<dbReference type="Proteomes" id="UP000235145">
    <property type="component" value="Unassembled WGS sequence"/>
</dbReference>
<dbReference type="Pfam" id="PF05699">
    <property type="entry name" value="Dimer_Tnp_hAT"/>
    <property type="match status" value="1"/>
</dbReference>
<organism evidence="3 4">
    <name type="scientific">Lactuca sativa</name>
    <name type="common">Garden lettuce</name>
    <dbReference type="NCBI Taxonomy" id="4236"/>
    <lineage>
        <taxon>Eukaryota</taxon>
        <taxon>Viridiplantae</taxon>
        <taxon>Streptophyta</taxon>
        <taxon>Embryophyta</taxon>
        <taxon>Tracheophyta</taxon>
        <taxon>Spermatophyta</taxon>
        <taxon>Magnoliopsida</taxon>
        <taxon>eudicotyledons</taxon>
        <taxon>Gunneridae</taxon>
        <taxon>Pentapetalae</taxon>
        <taxon>asterids</taxon>
        <taxon>campanulids</taxon>
        <taxon>Asterales</taxon>
        <taxon>Asteraceae</taxon>
        <taxon>Cichorioideae</taxon>
        <taxon>Cichorieae</taxon>
        <taxon>Lactucinae</taxon>
        <taxon>Lactuca</taxon>
    </lineage>
</organism>
<dbReference type="AlphaFoldDB" id="A0A9R1X4L3"/>
<dbReference type="SUPFAM" id="SSF53098">
    <property type="entry name" value="Ribonuclease H-like"/>
    <property type="match status" value="1"/>
</dbReference>
<dbReference type="InterPro" id="IPR052035">
    <property type="entry name" value="ZnF_BED_domain_contain"/>
</dbReference>
<dbReference type="InterPro" id="IPR012337">
    <property type="entry name" value="RNaseH-like_sf"/>
</dbReference>
<feature type="region of interest" description="Disordered" evidence="1">
    <location>
        <begin position="1"/>
        <end position="50"/>
    </location>
</feature>
<accession>A0A9R1X4L3</accession>
<dbReference type="PANTHER" id="PTHR46481:SF8">
    <property type="entry name" value="ZINC FINGER BED DOMAIN-CONTAINING PROTEIN RICESLEEPER 1-LIKE"/>
    <property type="match status" value="1"/>
</dbReference>
<reference evidence="3 4" key="1">
    <citation type="journal article" date="2017" name="Nat. Commun.">
        <title>Genome assembly with in vitro proximity ligation data and whole-genome triplication in lettuce.</title>
        <authorList>
            <person name="Reyes-Chin-Wo S."/>
            <person name="Wang Z."/>
            <person name="Yang X."/>
            <person name="Kozik A."/>
            <person name="Arikit S."/>
            <person name="Song C."/>
            <person name="Xia L."/>
            <person name="Froenicke L."/>
            <person name="Lavelle D.O."/>
            <person name="Truco M.J."/>
            <person name="Xia R."/>
            <person name="Zhu S."/>
            <person name="Xu C."/>
            <person name="Xu H."/>
            <person name="Xu X."/>
            <person name="Cox K."/>
            <person name="Korf I."/>
            <person name="Meyers B.C."/>
            <person name="Michelmore R.W."/>
        </authorList>
    </citation>
    <scope>NUCLEOTIDE SEQUENCE [LARGE SCALE GENOMIC DNA]</scope>
    <source>
        <strain evidence="4">cv. Salinas</strain>
        <tissue evidence="3">Seedlings</tissue>
    </source>
</reference>
<gene>
    <name evidence="3" type="ORF">LSAT_V11C700356150</name>
</gene>
<dbReference type="InterPro" id="IPR008906">
    <property type="entry name" value="HATC_C_dom"/>
</dbReference>
<evidence type="ECO:0000259" key="2">
    <source>
        <dbReference type="Pfam" id="PF05699"/>
    </source>
</evidence>
<sequence length="575" mass="66521">MEVDVDSLPTQQCGSSNANVNPSPITENAKKVDEGKKTKKRKQKADTSEAWQHFTRDPNDADYSICKHCTRRLHCPIMNGTKSMQNHTTRCTKNPDNIDKKQKLLMFQNQASIQDNGESISTFVPWKFNQAKCRYLCARMIIIEELPFKVVKHEGFRDLVTMLQPQFQIPSRTTITNDCLEIYKSEAEKLKKYFAKTRQRVSLTTDLWTSRQNLSYMCLTAHFIDKYWTIYKRIINFCPVSGHSGEIIGKYVEKNLLDSGIDKHSVLDSQHLHMRCCAHILSLVVKEGLNVVDTSISRIRLVVKYVRSSPARLQRFMGCVEKMKIESKSLVSLDVETRWNSTYLMLESAIKFQDAFDLLEGQDSKYRSELLSLKGLPNEEDWEHVRCMLPFLRGFYTYTLRISGSFLWNWGNDKKKIITSDDGFKKMVAKMKEKYDINPRYKLGYVSFIISQTYDEEKAKNLCGHVEKVLRDLYAHYSHEVGVINENPTSCSENVEEEIVIDVDDDPTSFLNNQYKILLEENSSSIVAKCVLDWYLGEQCESLDNKFDLLTWWKKNQARFPIIAAIARDVLAIPA</sequence>
<dbReference type="GO" id="GO:0046983">
    <property type="term" value="F:protein dimerization activity"/>
    <property type="evidence" value="ECO:0007669"/>
    <property type="project" value="InterPro"/>
</dbReference>